<dbReference type="Gene3D" id="3.10.450.50">
    <property type="match status" value="1"/>
</dbReference>
<protein>
    <recommendedName>
        <fullName evidence="3">DUF4440 domain-containing protein</fullName>
    </recommendedName>
</protein>
<dbReference type="RefSeq" id="WP_064516710.1">
    <property type="nucleotide sequence ID" value="NZ_CBCSBH010000051.1"/>
</dbReference>
<dbReference type="Proteomes" id="UP000266744">
    <property type="component" value="Chromosome"/>
</dbReference>
<evidence type="ECO:0000313" key="2">
    <source>
        <dbReference type="Proteomes" id="UP000266744"/>
    </source>
</evidence>
<organism evidence="1 2">
    <name type="scientific">Yersinia entomophaga</name>
    <dbReference type="NCBI Taxonomy" id="935293"/>
    <lineage>
        <taxon>Bacteria</taxon>
        <taxon>Pseudomonadati</taxon>
        <taxon>Pseudomonadota</taxon>
        <taxon>Gammaproteobacteria</taxon>
        <taxon>Enterobacterales</taxon>
        <taxon>Yersiniaceae</taxon>
        <taxon>Yersinia</taxon>
    </lineage>
</organism>
<evidence type="ECO:0008006" key="3">
    <source>
        <dbReference type="Google" id="ProtNLM"/>
    </source>
</evidence>
<dbReference type="EMBL" id="CP010029">
    <property type="protein sequence ID" value="ANI31115.1"/>
    <property type="molecule type" value="Genomic_DNA"/>
</dbReference>
<accession>A0ABM6BP29</accession>
<gene>
    <name evidence="1" type="ORF">PL78_14970</name>
</gene>
<dbReference type="SUPFAM" id="SSF54427">
    <property type="entry name" value="NTF2-like"/>
    <property type="match status" value="1"/>
</dbReference>
<keyword evidence="2" id="KW-1185">Reference proteome</keyword>
<dbReference type="InterPro" id="IPR016918">
    <property type="entry name" value="UCP029394"/>
</dbReference>
<proteinExistence type="predicted"/>
<reference evidence="1 2" key="1">
    <citation type="journal article" date="2016" name="Toxins">
        <title>The Draft Genome Sequence of the Yersinia entomophaga Entomopathogenic Type Strain MH96T.</title>
        <authorList>
            <person name="Hurst M.R."/>
            <person name="Beattie A."/>
            <person name="Altermann E."/>
            <person name="Moraga R.M."/>
            <person name="Harper L.A."/>
            <person name="Calder J."/>
            <person name="Laugraud A."/>
        </authorList>
    </citation>
    <scope>NUCLEOTIDE SEQUENCE [LARGE SCALE GENOMIC DNA]</scope>
    <source>
        <strain evidence="1 2">MH96</strain>
    </source>
</reference>
<name>A0ABM6BP29_YERET</name>
<dbReference type="PIRSF" id="PIRSF029394">
    <property type="entry name" value="UCP029394"/>
    <property type="match status" value="1"/>
</dbReference>
<dbReference type="InterPro" id="IPR032710">
    <property type="entry name" value="NTF2-like_dom_sf"/>
</dbReference>
<evidence type="ECO:0000313" key="1">
    <source>
        <dbReference type="EMBL" id="ANI31115.1"/>
    </source>
</evidence>
<sequence length="132" mass="14905">MNNANPYFGLISSTHQLIEQWFSGSDTCPEVCEHLLGDFSPQYTMITLTGHSLDYSALCHFFRAQSAAKPGLTIRLSEMTLIQENSQGAVVSYLEQQKMPHQPIHRRLSTAIFDKTTDGKLLWRHLHETLAG</sequence>